<protein>
    <submittedName>
        <fullName evidence="2">Uncharacterized protein</fullName>
    </submittedName>
</protein>
<proteinExistence type="predicted"/>
<organism evidence="2 3">
    <name type="scientific">Phyllotreta striolata</name>
    <name type="common">Striped flea beetle</name>
    <name type="synonym">Crioceris striolata</name>
    <dbReference type="NCBI Taxonomy" id="444603"/>
    <lineage>
        <taxon>Eukaryota</taxon>
        <taxon>Metazoa</taxon>
        <taxon>Ecdysozoa</taxon>
        <taxon>Arthropoda</taxon>
        <taxon>Hexapoda</taxon>
        <taxon>Insecta</taxon>
        <taxon>Pterygota</taxon>
        <taxon>Neoptera</taxon>
        <taxon>Endopterygota</taxon>
        <taxon>Coleoptera</taxon>
        <taxon>Polyphaga</taxon>
        <taxon>Cucujiformia</taxon>
        <taxon>Chrysomeloidea</taxon>
        <taxon>Chrysomelidae</taxon>
        <taxon>Galerucinae</taxon>
        <taxon>Alticini</taxon>
        <taxon>Phyllotreta</taxon>
    </lineage>
</organism>
<accession>A0A9N9TEX9</accession>
<keyword evidence="1" id="KW-0472">Membrane</keyword>
<evidence type="ECO:0000313" key="3">
    <source>
        <dbReference type="Proteomes" id="UP001153712"/>
    </source>
</evidence>
<gene>
    <name evidence="2" type="ORF">PHYEVI_LOCUS3523</name>
</gene>
<evidence type="ECO:0000313" key="2">
    <source>
        <dbReference type="EMBL" id="CAG9857112.1"/>
    </source>
</evidence>
<keyword evidence="1" id="KW-1133">Transmembrane helix</keyword>
<dbReference type="EMBL" id="OU900106">
    <property type="protein sequence ID" value="CAG9857112.1"/>
    <property type="molecule type" value="Genomic_DNA"/>
</dbReference>
<reference evidence="2" key="1">
    <citation type="submission" date="2022-01" db="EMBL/GenBank/DDBJ databases">
        <authorList>
            <person name="King R."/>
        </authorList>
    </citation>
    <scope>NUCLEOTIDE SEQUENCE</scope>
</reference>
<evidence type="ECO:0000256" key="1">
    <source>
        <dbReference type="SAM" id="Phobius"/>
    </source>
</evidence>
<sequence>MEAFAVGIGVDTGARIEVVIDIGAFDEVAVDTAALDEVEVFVVAVMGGIGAIGLFWPMRVALPGSRPS</sequence>
<dbReference type="Proteomes" id="UP001153712">
    <property type="component" value="Chromosome 13"/>
</dbReference>
<feature type="transmembrane region" description="Helical" evidence="1">
    <location>
        <begin position="40"/>
        <end position="62"/>
    </location>
</feature>
<keyword evidence="3" id="KW-1185">Reference proteome</keyword>
<name>A0A9N9TEX9_PHYSR</name>
<dbReference type="AlphaFoldDB" id="A0A9N9TEX9"/>
<keyword evidence="1" id="KW-0812">Transmembrane</keyword>